<dbReference type="EMBL" id="JAVIZN010000002">
    <property type="protein sequence ID" value="MDR6202704.1"/>
    <property type="molecule type" value="Genomic_DNA"/>
</dbReference>
<dbReference type="Proteomes" id="UP001245184">
    <property type="component" value="Unassembled WGS sequence"/>
</dbReference>
<name>A0ABD5CBP6_9BURK</name>
<evidence type="ECO:0000313" key="6">
    <source>
        <dbReference type="Proteomes" id="UP001245184"/>
    </source>
</evidence>
<dbReference type="Gene3D" id="3.40.50.1000">
    <property type="entry name" value="HAD superfamily/HAD-like"/>
    <property type="match status" value="1"/>
</dbReference>
<evidence type="ECO:0000256" key="3">
    <source>
        <dbReference type="ARBA" id="ARBA00022723"/>
    </source>
</evidence>
<keyword evidence="4" id="KW-0460">Magnesium</keyword>
<dbReference type="AlphaFoldDB" id="A0ABD5CBP6"/>
<keyword evidence="3" id="KW-0479">Metal-binding</keyword>
<dbReference type="InterPro" id="IPR023214">
    <property type="entry name" value="HAD_sf"/>
</dbReference>
<evidence type="ECO:0000256" key="2">
    <source>
        <dbReference type="ARBA" id="ARBA00006171"/>
    </source>
</evidence>
<dbReference type="SFLD" id="SFLDG01129">
    <property type="entry name" value="C1.5:_HAD__Beta-PGM__Phosphata"/>
    <property type="match status" value="1"/>
</dbReference>
<dbReference type="InterPro" id="IPR051600">
    <property type="entry name" value="Beta-PGM-like"/>
</dbReference>
<dbReference type="PANTHER" id="PTHR46193">
    <property type="entry name" value="6-PHOSPHOGLUCONATE PHOSPHATASE"/>
    <property type="match status" value="1"/>
</dbReference>
<reference evidence="5 6" key="1">
    <citation type="submission" date="2023-08" db="EMBL/GenBank/DDBJ databases">
        <title>Genome sequencing of plant associated microbes to promote plant fitness in Sorghum bicolor and Oryza sativa.</title>
        <authorList>
            <person name="Coleman-Derr D."/>
        </authorList>
    </citation>
    <scope>NUCLEOTIDE SEQUENCE [LARGE SCALE GENOMIC DNA]</scope>
    <source>
        <strain evidence="5 6">SLBN-33</strain>
    </source>
</reference>
<dbReference type="SFLD" id="SFLDS00003">
    <property type="entry name" value="Haloacid_Dehalogenase"/>
    <property type="match status" value="1"/>
</dbReference>
<protein>
    <submittedName>
        <fullName evidence="5">HAD superfamily hydrolase (TIGR01509 family)</fullName>
    </submittedName>
</protein>
<comment type="caution">
    <text evidence="5">The sequence shown here is derived from an EMBL/GenBank/DDBJ whole genome shotgun (WGS) entry which is preliminary data.</text>
</comment>
<dbReference type="PANTHER" id="PTHR46193:SF10">
    <property type="entry name" value="6-PHOSPHOGLUCONATE PHOSPHATASE"/>
    <property type="match status" value="1"/>
</dbReference>
<evidence type="ECO:0000313" key="5">
    <source>
        <dbReference type="EMBL" id="MDR6202704.1"/>
    </source>
</evidence>
<dbReference type="GO" id="GO:0046872">
    <property type="term" value="F:metal ion binding"/>
    <property type="evidence" value="ECO:0007669"/>
    <property type="project" value="UniProtKB-KW"/>
</dbReference>
<evidence type="ECO:0000256" key="1">
    <source>
        <dbReference type="ARBA" id="ARBA00001946"/>
    </source>
</evidence>
<dbReference type="Pfam" id="PF00702">
    <property type="entry name" value="Hydrolase"/>
    <property type="match status" value="1"/>
</dbReference>
<organism evidence="5 6">
    <name type="scientific">Paraburkholderia graminis</name>
    <dbReference type="NCBI Taxonomy" id="60548"/>
    <lineage>
        <taxon>Bacteria</taxon>
        <taxon>Pseudomonadati</taxon>
        <taxon>Pseudomonadota</taxon>
        <taxon>Betaproteobacteria</taxon>
        <taxon>Burkholderiales</taxon>
        <taxon>Burkholderiaceae</taxon>
        <taxon>Paraburkholderia</taxon>
    </lineage>
</organism>
<keyword evidence="5" id="KW-0378">Hydrolase</keyword>
<dbReference type="NCBIfam" id="TIGR01509">
    <property type="entry name" value="HAD-SF-IA-v3"/>
    <property type="match status" value="1"/>
</dbReference>
<dbReference type="InterPro" id="IPR023198">
    <property type="entry name" value="PGP-like_dom2"/>
</dbReference>
<comment type="similarity">
    <text evidence="2">Belongs to the HAD-like hydrolase superfamily. CbbY/CbbZ/Gph/YieH family.</text>
</comment>
<dbReference type="InterPro" id="IPR006439">
    <property type="entry name" value="HAD-SF_hydro_IA"/>
</dbReference>
<proteinExistence type="inferred from homology"/>
<dbReference type="InterPro" id="IPR036412">
    <property type="entry name" value="HAD-like_sf"/>
</dbReference>
<dbReference type="Gene3D" id="1.10.150.240">
    <property type="entry name" value="Putative phosphatase, domain 2"/>
    <property type="match status" value="1"/>
</dbReference>
<dbReference type="CDD" id="cd07526">
    <property type="entry name" value="HAD_BPGM_like"/>
    <property type="match status" value="1"/>
</dbReference>
<dbReference type="SUPFAM" id="SSF56784">
    <property type="entry name" value="HAD-like"/>
    <property type="match status" value="1"/>
</dbReference>
<sequence>MRCDAMRWSESAAEARIMALSHRAHEPAISGYGVCARHRFPVPPRMIDHLICDCDGVLVDSEVIADRVMYETLSATFPGLDFEPIVKTAFGQQTSRFLEGIETAFGITLPADFLNAIEHNVELALAASLSPINGVRDALQRVTLPAAVVSNSRMSRVAASLRRAGLQQIFGERVFSAEQVARPKPFPDVYLFAAQTLGVDPSRCIVVEDSVAGLNAARAAGIKTIAFVGASHIPDGYADALRKMGITRIMQHMDELPALIDAGVRGEFGDVQS</sequence>
<accession>A0ABD5CBP6</accession>
<evidence type="ECO:0000256" key="4">
    <source>
        <dbReference type="ARBA" id="ARBA00022842"/>
    </source>
</evidence>
<dbReference type="GO" id="GO:0016787">
    <property type="term" value="F:hydrolase activity"/>
    <property type="evidence" value="ECO:0007669"/>
    <property type="project" value="UniProtKB-KW"/>
</dbReference>
<gene>
    <name evidence="5" type="ORF">QF025_001424</name>
</gene>
<comment type="cofactor">
    <cofactor evidence="1">
        <name>Mg(2+)</name>
        <dbReference type="ChEBI" id="CHEBI:18420"/>
    </cofactor>
</comment>